<dbReference type="Proteomes" id="UP000808337">
    <property type="component" value="Unassembled WGS sequence"/>
</dbReference>
<dbReference type="InterPro" id="IPR053728">
    <property type="entry name" value="Alginate_Permeability_Chnl"/>
</dbReference>
<evidence type="ECO:0000313" key="4">
    <source>
        <dbReference type="Proteomes" id="UP000808337"/>
    </source>
</evidence>
<sequence>MKSNLLLSFILFVSLIGNVKAQYQSSTVEDNSTEAAHSILPADGIIPYLPRDTGYFSDIHLPLKDDGSVGSMPPPDKVQFTPLVNFFFRPEGTFEYKEAGLARDTGHLNFYLRGDFGGKVSLPKNIDMVFNLQSYGVYTRSLGPLDPNLSLYEAYVDMKKLDRAGRLSLRFGRMCLGKYGTEILVGDDDFTKGRSFESVRLRYKTDRSTHDVMWVQLYQQAPDSAGIEWNHPLLVSSFNTFHFSEALNLDANLPYLITQYNSGFNTSVFMPDVRIFGQMSNIRYSAEMIYQSGTGHAIVTKEAKCTVKAYAAEVSAGYFSKDDKVSIDLTYYRASGDDKPGDKEIKSYNVLWQNEHRRFGFIDAFKGSNVQAATFHLNWKLGRLLATGVHGVYATVLESKDRSTGIATVNLNTLTTDNKTIGYGGDWYFNYYFNHYLNMQFTTSVFSPGEYFTAANGVDKTMVRMYLILALRI</sequence>
<keyword evidence="1" id="KW-0732">Signal</keyword>
<name>A0A9D7SZR1_9BACT</name>
<dbReference type="AlphaFoldDB" id="A0A9D7SZR1"/>
<accession>A0A9D7SZR1</accession>
<organism evidence="3 4">
    <name type="scientific">Candidatus Opimibacter skivensis</name>
    <dbReference type="NCBI Taxonomy" id="2982028"/>
    <lineage>
        <taxon>Bacteria</taxon>
        <taxon>Pseudomonadati</taxon>
        <taxon>Bacteroidota</taxon>
        <taxon>Saprospiria</taxon>
        <taxon>Saprospirales</taxon>
        <taxon>Saprospiraceae</taxon>
        <taxon>Candidatus Opimibacter</taxon>
    </lineage>
</organism>
<feature type="domain" description="Alginate export" evidence="2">
    <location>
        <begin position="150"/>
        <end position="460"/>
    </location>
</feature>
<comment type="caution">
    <text evidence="3">The sequence shown here is derived from an EMBL/GenBank/DDBJ whole genome shotgun (WGS) entry which is preliminary data.</text>
</comment>
<feature type="signal peptide" evidence="1">
    <location>
        <begin position="1"/>
        <end position="21"/>
    </location>
</feature>
<dbReference type="Gene3D" id="2.40.160.100">
    <property type="match status" value="1"/>
</dbReference>
<proteinExistence type="predicted"/>
<dbReference type="Pfam" id="PF13372">
    <property type="entry name" value="Alginate_exp"/>
    <property type="match status" value="1"/>
</dbReference>
<dbReference type="EMBL" id="JADKGY010000033">
    <property type="protein sequence ID" value="MBK9985176.1"/>
    <property type="molecule type" value="Genomic_DNA"/>
</dbReference>
<protein>
    <submittedName>
        <fullName evidence="3">Alginate export family protein</fullName>
    </submittedName>
</protein>
<reference evidence="3 4" key="1">
    <citation type="submission" date="2020-10" db="EMBL/GenBank/DDBJ databases">
        <title>Connecting structure to function with the recovery of over 1000 high-quality activated sludge metagenome-assembled genomes encoding full-length rRNA genes using long-read sequencing.</title>
        <authorList>
            <person name="Singleton C.M."/>
            <person name="Petriglieri F."/>
            <person name="Kristensen J.M."/>
            <person name="Kirkegaard R.H."/>
            <person name="Michaelsen T.Y."/>
            <person name="Andersen M.H."/>
            <person name="Karst S.M."/>
            <person name="Dueholm M.S."/>
            <person name="Nielsen P.H."/>
            <person name="Albertsen M."/>
        </authorList>
    </citation>
    <scope>NUCLEOTIDE SEQUENCE [LARGE SCALE GENOMIC DNA]</scope>
    <source>
        <strain evidence="3">Ribe_18-Q3-R11-54_MAXAC.273</strain>
    </source>
</reference>
<evidence type="ECO:0000313" key="3">
    <source>
        <dbReference type="EMBL" id="MBK9985176.1"/>
    </source>
</evidence>
<evidence type="ECO:0000256" key="1">
    <source>
        <dbReference type="SAM" id="SignalP"/>
    </source>
</evidence>
<dbReference type="InterPro" id="IPR025388">
    <property type="entry name" value="Alginate_export_dom"/>
</dbReference>
<feature type="chain" id="PRO_5039688928" evidence="1">
    <location>
        <begin position="22"/>
        <end position="473"/>
    </location>
</feature>
<gene>
    <name evidence="3" type="ORF">IPP15_22935</name>
</gene>
<evidence type="ECO:0000259" key="2">
    <source>
        <dbReference type="Pfam" id="PF13372"/>
    </source>
</evidence>